<evidence type="ECO:0000313" key="2">
    <source>
        <dbReference type="EMBL" id="CAE7195217.1"/>
    </source>
</evidence>
<accession>A0A8H3I3H2</accession>
<organism evidence="2 3">
    <name type="scientific">Rhizoctonia solani</name>
    <dbReference type="NCBI Taxonomy" id="456999"/>
    <lineage>
        <taxon>Eukaryota</taxon>
        <taxon>Fungi</taxon>
        <taxon>Dikarya</taxon>
        <taxon>Basidiomycota</taxon>
        <taxon>Agaricomycotina</taxon>
        <taxon>Agaricomycetes</taxon>
        <taxon>Cantharellales</taxon>
        <taxon>Ceratobasidiaceae</taxon>
        <taxon>Rhizoctonia</taxon>
    </lineage>
</organism>
<gene>
    <name evidence="2" type="ORF">RDB_LOCUS132086</name>
</gene>
<feature type="compositionally biased region" description="Polar residues" evidence="1">
    <location>
        <begin position="65"/>
        <end position="82"/>
    </location>
</feature>
<sequence length="104" mass="11830">MCSKPNKILESETDLKPERKEEPPRESPRPSQFFQRASRSKPNYTPKPQPERNQGGEPKGELKTSESVPQVKNSAPKRQNSARLAKSKPHPTYLITREGLHPCK</sequence>
<dbReference type="AlphaFoldDB" id="A0A8H3I3H2"/>
<reference evidence="2" key="1">
    <citation type="submission" date="2021-01" db="EMBL/GenBank/DDBJ databases">
        <authorList>
            <person name="Kaushik A."/>
        </authorList>
    </citation>
    <scope>NUCLEOTIDE SEQUENCE</scope>
    <source>
        <strain evidence="2">AG5</strain>
    </source>
</reference>
<protein>
    <submittedName>
        <fullName evidence="2">Uncharacterized protein</fullName>
    </submittedName>
</protein>
<comment type="caution">
    <text evidence="2">The sequence shown here is derived from an EMBL/GenBank/DDBJ whole genome shotgun (WGS) entry which is preliminary data.</text>
</comment>
<evidence type="ECO:0000256" key="1">
    <source>
        <dbReference type="SAM" id="MobiDB-lite"/>
    </source>
</evidence>
<dbReference type="Proteomes" id="UP000663827">
    <property type="component" value="Unassembled WGS sequence"/>
</dbReference>
<feature type="region of interest" description="Disordered" evidence="1">
    <location>
        <begin position="1"/>
        <end position="104"/>
    </location>
</feature>
<proteinExistence type="predicted"/>
<evidence type="ECO:0000313" key="3">
    <source>
        <dbReference type="Proteomes" id="UP000663827"/>
    </source>
</evidence>
<feature type="compositionally biased region" description="Polar residues" evidence="1">
    <location>
        <begin position="32"/>
        <end position="43"/>
    </location>
</feature>
<feature type="compositionally biased region" description="Basic and acidic residues" evidence="1">
    <location>
        <begin position="7"/>
        <end position="28"/>
    </location>
</feature>
<dbReference type="EMBL" id="CAJNJQ010003264">
    <property type="protein sequence ID" value="CAE7195217.1"/>
    <property type="molecule type" value="Genomic_DNA"/>
</dbReference>
<name>A0A8H3I3H2_9AGAM</name>